<dbReference type="Proteomes" id="UP000271337">
    <property type="component" value="Unassembled WGS sequence"/>
</dbReference>
<feature type="region of interest" description="Disordered" evidence="1">
    <location>
        <begin position="40"/>
        <end position="63"/>
    </location>
</feature>
<dbReference type="AlphaFoldDB" id="A0A3M6X890"/>
<comment type="caution">
    <text evidence="2">The sequence shown here is derived from an EMBL/GenBank/DDBJ whole genome shotgun (WGS) entry which is preliminary data.</text>
</comment>
<dbReference type="InterPro" id="IPR023393">
    <property type="entry name" value="START-like_dom_sf"/>
</dbReference>
<organism evidence="2 3">
    <name type="scientific">Hortaea werneckii</name>
    <name type="common">Black yeast</name>
    <name type="synonym">Cladosporium werneckii</name>
    <dbReference type="NCBI Taxonomy" id="91943"/>
    <lineage>
        <taxon>Eukaryota</taxon>
        <taxon>Fungi</taxon>
        <taxon>Dikarya</taxon>
        <taxon>Ascomycota</taxon>
        <taxon>Pezizomycotina</taxon>
        <taxon>Dothideomycetes</taxon>
        <taxon>Dothideomycetidae</taxon>
        <taxon>Mycosphaerellales</taxon>
        <taxon>Teratosphaeriaceae</taxon>
        <taxon>Hortaea</taxon>
    </lineage>
</organism>
<accession>A0A3M6X890</accession>
<evidence type="ECO:0000313" key="2">
    <source>
        <dbReference type="EMBL" id="RMX86987.1"/>
    </source>
</evidence>
<dbReference type="SUPFAM" id="SSF55961">
    <property type="entry name" value="Bet v1-like"/>
    <property type="match status" value="2"/>
</dbReference>
<evidence type="ECO:0008006" key="4">
    <source>
        <dbReference type="Google" id="ProtNLM"/>
    </source>
</evidence>
<gene>
    <name evidence="2" type="ORF">D0867_15711</name>
</gene>
<evidence type="ECO:0000313" key="3">
    <source>
        <dbReference type="Proteomes" id="UP000271337"/>
    </source>
</evidence>
<dbReference type="Pfam" id="PF10604">
    <property type="entry name" value="Polyketide_cyc2"/>
    <property type="match status" value="1"/>
</dbReference>
<dbReference type="VEuPathDB" id="FungiDB:BTJ68_10767"/>
<protein>
    <recommendedName>
        <fullName evidence="4">Coenzyme Q-binding protein COQ10 START domain-containing protein</fullName>
    </recommendedName>
</protein>
<feature type="region of interest" description="Disordered" evidence="1">
    <location>
        <begin position="1"/>
        <end position="22"/>
    </location>
</feature>
<dbReference type="Gene3D" id="3.30.530.20">
    <property type="match status" value="2"/>
</dbReference>
<sequence>MSPIVLTQHQHGRRRGKTLQSSGAGATLLLKINAPGARVRMSPKPLSGDAFHDPSNTGPRTTQQIRDGGTFSVYASIAINAPTQVVYDAILDVQKWHEWNTFVPKVDITGHPHPHKGHLKMMEGTNMTFHVQMTPDEQTTSKETCSHCEPLKLRTKHGSMPLANSLPHEPSLPDNLTSSAKGTEFLGKAPLTRIRWNLHNASIMTPGWVIKAERVNEIEEAEDGTTLYRTWEAFGGLAASHVKKKYGEVLQARFQDWCRDLKKYAEGKREGGSEGAE</sequence>
<dbReference type="OrthoDB" id="509124at2759"/>
<reference evidence="2 3" key="1">
    <citation type="journal article" date="2018" name="BMC Genomics">
        <title>Genomic evidence for intraspecific hybridization in a clonal and extremely halotolerant yeast.</title>
        <authorList>
            <person name="Gostincar C."/>
            <person name="Stajich J.E."/>
            <person name="Zupancic J."/>
            <person name="Zalar P."/>
            <person name="Gunde-Cimerman N."/>
        </authorList>
    </citation>
    <scope>NUCLEOTIDE SEQUENCE [LARGE SCALE GENOMIC DNA]</scope>
    <source>
        <strain evidence="2 3">EXF-6669</strain>
    </source>
</reference>
<feature type="compositionally biased region" description="Polar residues" evidence="1">
    <location>
        <begin position="54"/>
        <end position="63"/>
    </location>
</feature>
<dbReference type="InterPro" id="IPR019587">
    <property type="entry name" value="Polyketide_cyclase/dehydratase"/>
</dbReference>
<proteinExistence type="predicted"/>
<name>A0A3M6X890_HORWE</name>
<evidence type="ECO:0000256" key="1">
    <source>
        <dbReference type="SAM" id="MobiDB-lite"/>
    </source>
</evidence>
<dbReference type="PANTHER" id="PTHR36166">
    <property type="entry name" value="CHROMOSOME 9, WHOLE GENOME SHOTGUN SEQUENCE"/>
    <property type="match status" value="1"/>
</dbReference>
<dbReference type="PANTHER" id="PTHR36166:SF1">
    <property type="entry name" value="SRPBCC DOMAIN-CONTAINING PROTEIN"/>
    <property type="match status" value="1"/>
</dbReference>
<dbReference type="CDD" id="cd07822">
    <property type="entry name" value="SRPBCC_4"/>
    <property type="match status" value="1"/>
</dbReference>
<dbReference type="EMBL" id="QWIL01003472">
    <property type="protein sequence ID" value="RMX86987.1"/>
    <property type="molecule type" value="Genomic_DNA"/>
</dbReference>